<dbReference type="InterPro" id="IPR023352">
    <property type="entry name" value="MAPEG-like_dom_sf"/>
</dbReference>
<evidence type="ECO:0000256" key="5">
    <source>
        <dbReference type="SAM" id="Phobius"/>
    </source>
</evidence>
<proteinExistence type="predicted"/>
<name>A0A3N1PUT3_9GAMM</name>
<dbReference type="STRING" id="584787.GCA_001247655_01780"/>
<keyword evidence="2 5" id="KW-0812">Transmembrane</keyword>
<keyword evidence="7" id="KW-1185">Reference proteome</keyword>
<comment type="caution">
    <text evidence="6">The sequence shown here is derived from an EMBL/GenBank/DDBJ whole genome shotgun (WGS) entry which is preliminary data.</text>
</comment>
<dbReference type="SUPFAM" id="SSF161084">
    <property type="entry name" value="MAPEG domain-like"/>
    <property type="match status" value="1"/>
</dbReference>
<evidence type="ECO:0000256" key="1">
    <source>
        <dbReference type="ARBA" id="ARBA00004370"/>
    </source>
</evidence>
<dbReference type="Gene3D" id="1.20.120.550">
    <property type="entry name" value="Membrane associated eicosanoid/glutathione metabolism-like domain"/>
    <property type="match status" value="1"/>
</dbReference>
<dbReference type="Proteomes" id="UP000268033">
    <property type="component" value="Unassembled WGS sequence"/>
</dbReference>
<accession>A0A3N1PUT3</accession>
<evidence type="ECO:0000256" key="3">
    <source>
        <dbReference type="ARBA" id="ARBA00022989"/>
    </source>
</evidence>
<feature type="transmembrane region" description="Helical" evidence="5">
    <location>
        <begin position="120"/>
        <end position="139"/>
    </location>
</feature>
<dbReference type="PANTHER" id="PTHR35371:SF1">
    <property type="entry name" value="BLR7753 PROTEIN"/>
    <property type="match status" value="1"/>
</dbReference>
<keyword evidence="3 5" id="KW-1133">Transmembrane helix</keyword>
<sequence>MTIPLWTLLGFAVWTLVLMLFTVGFYRWSRILAGRQAINSFRADDVTGDEWYRRAMRAHANCVENLPVFGAIVVVQHLAGLRGELIDGLCMAVLVARVAQSLVHVYLIQTNTMTLLRFGFYMVQVVCFLWLVVLTAAHFQ</sequence>
<dbReference type="AlphaFoldDB" id="A0A3N1PUT3"/>
<evidence type="ECO:0000313" key="7">
    <source>
        <dbReference type="Proteomes" id="UP000268033"/>
    </source>
</evidence>
<protein>
    <submittedName>
        <fullName evidence="6">Putative MAPEG superfamily protein</fullName>
    </submittedName>
</protein>
<evidence type="ECO:0000256" key="4">
    <source>
        <dbReference type="ARBA" id="ARBA00023136"/>
    </source>
</evidence>
<dbReference type="InterPro" id="IPR001129">
    <property type="entry name" value="Membr-assoc_MAPEG"/>
</dbReference>
<dbReference type="RefSeq" id="WP_123420362.1">
    <property type="nucleotide sequence ID" value="NZ_RJUL01000001.1"/>
</dbReference>
<feature type="transmembrane region" description="Helical" evidence="5">
    <location>
        <begin position="6"/>
        <end position="26"/>
    </location>
</feature>
<evidence type="ECO:0000256" key="2">
    <source>
        <dbReference type="ARBA" id="ARBA00022692"/>
    </source>
</evidence>
<comment type="subcellular location">
    <subcellularLocation>
        <location evidence="1">Membrane</location>
    </subcellularLocation>
</comment>
<dbReference type="PANTHER" id="PTHR35371">
    <property type="entry name" value="INNER MEMBRANE PROTEIN"/>
    <property type="match status" value="1"/>
</dbReference>
<keyword evidence="4 5" id="KW-0472">Membrane</keyword>
<gene>
    <name evidence="6" type="ORF">EDC28_101186</name>
</gene>
<reference evidence="6 7" key="1">
    <citation type="submission" date="2018-11" db="EMBL/GenBank/DDBJ databases">
        <title>Genomic Encyclopedia of Type Strains, Phase IV (KMG-IV): sequencing the most valuable type-strain genomes for metagenomic binning, comparative biology and taxonomic classification.</title>
        <authorList>
            <person name="Goeker M."/>
        </authorList>
    </citation>
    <scope>NUCLEOTIDE SEQUENCE [LARGE SCALE GENOMIC DNA]</scope>
    <source>
        <strain evidence="6 7">DSM 21945</strain>
    </source>
</reference>
<organism evidence="6 7">
    <name type="scientific">Gallaecimonas pentaromativorans</name>
    <dbReference type="NCBI Taxonomy" id="584787"/>
    <lineage>
        <taxon>Bacteria</taxon>
        <taxon>Pseudomonadati</taxon>
        <taxon>Pseudomonadota</taxon>
        <taxon>Gammaproteobacteria</taxon>
        <taxon>Enterobacterales</taxon>
        <taxon>Gallaecimonadaceae</taxon>
        <taxon>Gallaecimonas</taxon>
    </lineage>
</organism>
<dbReference type="Pfam" id="PF01124">
    <property type="entry name" value="MAPEG"/>
    <property type="match status" value="1"/>
</dbReference>
<evidence type="ECO:0000313" key="6">
    <source>
        <dbReference type="EMBL" id="ROQ30500.1"/>
    </source>
</evidence>
<dbReference type="EMBL" id="RJUL01000001">
    <property type="protein sequence ID" value="ROQ30500.1"/>
    <property type="molecule type" value="Genomic_DNA"/>
</dbReference>
<dbReference type="GO" id="GO:0016020">
    <property type="term" value="C:membrane"/>
    <property type="evidence" value="ECO:0007669"/>
    <property type="project" value="UniProtKB-SubCell"/>
</dbReference>